<sequence>MFSKLFKISSKLCALGMIAASFTLLPHAYATEQKTEEHAENIEVTQQQVSAEELAAIFVLSEICPALIEKNQEFDEGYANLLKEYLPQEKNPAAAITNLSKQANFQKALTEAREDAKKAGNAENTEVCKDVLNYNA</sequence>
<dbReference type="Pfam" id="PF25642">
    <property type="entry name" value="DUF7944"/>
    <property type="match status" value="1"/>
</dbReference>
<dbReference type="InterPro" id="IPR057704">
    <property type="entry name" value="DUF7944"/>
</dbReference>
<dbReference type="AlphaFoldDB" id="A0A1Y3CFJ7"/>
<feature type="domain" description="DUF7944" evidence="2">
    <location>
        <begin position="51"/>
        <end position="131"/>
    </location>
</feature>
<proteinExistence type="predicted"/>
<evidence type="ECO:0000259" key="2">
    <source>
        <dbReference type="Pfam" id="PF25642"/>
    </source>
</evidence>
<evidence type="ECO:0000256" key="1">
    <source>
        <dbReference type="SAM" id="SignalP"/>
    </source>
</evidence>
<feature type="signal peptide" evidence="1">
    <location>
        <begin position="1"/>
        <end position="30"/>
    </location>
</feature>
<dbReference type="NCBIfam" id="NF047330">
    <property type="entry name" value="MCR_0457_fam"/>
    <property type="match status" value="1"/>
</dbReference>
<evidence type="ECO:0000313" key="3">
    <source>
        <dbReference type="EMBL" id="OTG65880.1"/>
    </source>
</evidence>
<dbReference type="OrthoDB" id="6717434at2"/>
<reference evidence="3 4" key="1">
    <citation type="submission" date="2017-04" db="EMBL/GenBank/DDBJ databases">
        <title>High diversity of culturable Acinetobacter species in natural soil and water ecosystems.</title>
        <authorList>
            <person name="Nemec A."/>
            <person name="Radolfova-Krizova L."/>
        </authorList>
    </citation>
    <scope>NUCLEOTIDE SEQUENCE [LARGE SCALE GENOMIC DNA]</scope>
    <source>
        <strain evidence="3 4">ANC 4999</strain>
    </source>
</reference>
<comment type="caution">
    <text evidence="3">The sequence shown here is derived from an EMBL/GenBank/DDBJ whole genome shotgun (WGS) entry which is preliminary data.</text>
</comment>
<accession>A0A1Y3CFJ7</accession>
<evidence type="ECO:0000313" key="4">
    <source>
        <dbReference type="Proteomes" id="UP000242765"/>
    </source>
</evidence>
<dbReference type="EMBL" id="NEGB01000003">
    <property type="protein sequence ID" value="OTG65880.1"/>
    <property type="molecule type" value="Genomic_DNA"/>
</dbReference>
<name>A0A1Y3CFJ7_9GAMM</name>
<feature type="chain" id="PRO_5012937806" description="DUF7944 domain-containing protein" evidence="1">
    <location>
        <begin position="31"/>
        <end position="136"/>
    </location>
</feature>
<gene>
    <name evidence="3" type="ORF">B9T28_06680</name>
</gene>
<dbReference type="STRING" id="1977882.B9T28_06680"/>
<protein>
    <recommendedName>
        <fullName evidence="2">DUF7944 domain-containing protein</fullName>
    </recommendedName>
</protein>
<organism evidence="3 4">
    <name type="scientific">Acinetobacter silvestris</name>
    <dbReference type="NCBI Taxonomy" id="1977882"/>
    <lineage>
        <taxon>Bacteria</taxon>
        <taxon>Pseudomonadati</taxon>
        <taxon>Pseudomonadota</taxon>
        <taxon>Gammaproteobacteria</taxon>
        <taxon>Moraxellales</taxon>
        <taxon>Moraxellaceae</taxon>
        <taxon>Acinetobacter</taxon>
    </lineage>
</organism>
<keyword evidence="4" id="KW-1185">Reference proteome</keyword>
<dbReference type="Proteomes" id="UP000242765">
    <property type="component" value="Unassembled WGS sequence"/>
</dbReference>
<keyword evidence="1" id="KW-0732">Signal</keyword>